<keyword evidence="4" id="KW-1185">Reference proteome</keyword>
<sequence length="1729" mass="198670">MATLISWNCRGFQNKSAELRDLINKHKPACIALQETFLKADKHSIRQYKICSKHHIADRASGGVAILSATDIPTIPVTLNTNLQAVAIRIQTHSLITVCSLYLPPSERVSQTDLNNLIHQLPSPFIISGDLNGHSSLWGSSDSNSRGLQIEQFIADHNLCLLNSDEKMHFHLPTRTFHSVDLAICSPPLLPFLSLTIDNDLYNSDHFPLILTDSRHTPTSHFRPPKYIFNAATWHKFTSLANINSDIIKSSTIDQAIDYVVNVIIEAADNSIPKTSGMRRKQNKPWWNEDCQQARKKQKKAWGVFRRRPSTANFVNFKKTKAEFRKIQRRSQRESWRKFVSSINSKISSRQLWNKVKKASGVCRSNAISVLIDKGNTISNLKDIANSIASTLAHTSSNLIYSPSILNNKKKAEKQKLNFISRTNQPYNCDLSFMEFQSSLSNVHDSSPGPDKISYSMIKHLSIASQNSILDLYNRIWREHYFPTLWQQAIIIPLLKPGKDPTNPSNYRPIALTSCLCKLFERMINKRLIYYMEAKNHLHSSQSGFRTGRSTIDNLLALETDIRLAFLQRKHLIAIFFDIEKAYDMTWRYGILKDLHDLGLRGNLPIFLNNFLQFRRFQVKVESEFSDFFIQEEGVPQGSVLSVTLFILKINNILKQLPTSVRGYLYVDDLYISCTGTNMNFIQRQLQIAVNSVTQWCNNNCYTISSLKTAAVHFCRKRSLHFDPEIKLNDEIIPFVNDIRFLGITFDRKLTFLPHIKLLRKKCEKSLNILKVLSTTTWGADRNSMIKIYKATVLSKIDYGCEIYGSARKSVLQKLDPVHHTALRLCSGAFRTSPVQSLYVDCSEPSLTFRRNILSLKYYFRIKSNTCHPFHNFKLRLFLVRLQEARKSFIPVFFIRVYDILLDLNLLYLQVTPHPKNNFPPWRIPVVQSLNPFQSFTKSDTADIIYHRIFNEHRQKYNDFIPIYTDGSKSADHVSFAVIFPDATFSFKLHTICSVFTAEITAVLYALEEICDRPQNKYIIYTDSLSVLKSLISNHIHSHKNPLVLNVLNLLDKLDSRGFSVLLCWVPSHVGIIGNENADRAAKLAITSTNATIPLNDFKKHITILHHSKWQAEWDLLIQNKLHTVKPRVEPWPSQSNRKTDTILTRLRIGHTRFTHRYLLLGEQAPMCSQCNCIILDSYVSIAVIKYFVYTTLNFDYMCWANKNGFIISNQKTSCVHFCKIRGIHPHPEIFLKDTSIPVVSEAKFLGIIFDDKLTFKPHILNLKQKCVKTLNLLKILSNTSWGADFQSLLKIYKSLILSKLDYGCMIYGSASKSVLQILDPVHHLRLRLASGAFRTSPVHSLYVICGVPCLQFRRQTLSLKYYFRIKGDSEHPMYDRVLHPLFGTFYSNKKSYTPSFGHRMRFLIQDLDMENVDILAKEEETPPWTERNIAVIDDFSKQIKSLTPDSVYLQLFYSHRQQFSTYEAVFTDGSKTVNHVGSAVVFNHLTIAEKLHDYCSVFTAEIYAILKALHTIELQDIKKWIIYTDSKSSVEALLYSSRDSHPFVIQCIKLIYILKTNGNDINFCWIPGHVGIRGNEQVDRAAKTSVIKENFSVPLNDINQTIKSFIHKKWQGQWDSQVHNKLHCIQPSIKGFKHANFHCNIAVKLTRLRIGHTYFTHNHLLKGEPPPKCASCDTILSIKHIFSECPNYSNFRIKYFNNPSPDLTDLLGDAPSFKLFYFLTDIGLFHLV</sequence>
<dbReference type="CDD" id="cd01650">
    <property type="entry name" value="RT_nLTR_like"/>
    <property type="match status" value="1"/>
</dbReference>
<keyword evidence="3" id="KW-0808">Transferase</keyword>
<feature type="domain" description="RNase H type-1" evidence="2">
    <location>
        <begin position="957"/>
        <end position="1087"/>
    </location>
</feature>
<dbReference type="EMBL" id="BGPR01017369">
    <property type="protein sequence ID" value="GBN75912.1"/>
    <property type="molecule type" value="Genomic_DNA"/>
</dbReference>
<dbReference type="GO" id="GO:0003964">
    <property type="term" value="F:RNA-directed DNA polymerase activity"/>
    <property type="evidence" value="ECO:0007669"/>
    <property type="project" value="UniProtKB-KW"/>
</dbReference>
<keyword evidence="3" id="KW-0548">Nucleotidyltransferase</keyword>
<dbReference type="InterPro" id="IPR036397">
    <property type="entry name" value="RNaseH_sf"/>
</dbReference>
<dbReference type="Pfam" id="PF14529">
    <property type="entry name" value="Exo_endo_phos_2"/>
    <property type="match status" value="1"/>
</dbReference>
<dbReference type="CDD" id="cd09276">
    <property type="entry name" value="Rnase_HI_RT_non_LTR"/>
    <property type="match status" value="2"/>
</dbReference>
<dbReference type="PANTHER" id="PTHR36688:SF2">
    <property type="entry name" value="ENDONUCLEASE_EXONUCLEASE_PHOSPHATASE DOMAIN-CONTAINING PROTEIN"/>
    <property type="match status" value="1"/>
</dbReference>
<dbReference type="GO" id="GO:0004523">
    <property type="term" value="F:RNA-DNA hybrid ribonuclease activity"/>
    <property type="evidence" value="ECO:0007669"/>
    <property type="project" value="InterPro"/>
</dbReference>
<dbReference type="SUPFAM" id="SSF56219">
    <property type="entry name" value="DNase I-like"/>
    <property type="match status" value="1"/>
</dbReference>
<dbReference type="InterPro" id="IPR005135">
    <property type="entry name" value="Endo/exonuclease/phosphatase"/>
</dbReference>
<name>A0A4Y2RJC4_ARAVE</name>
<dbReference type="SUPFAM" id="SSF53098">
    <property type="entry name" value="Ribonuclease H-like"/>
    <property type="match status" value="2"/>
</dbReference>
<proteinExistence type="predicted"/>
<dbReference type="OrthoDB" id="8058536at2759"/>
<evidence type="ECO:0000259" key="1">
    <source>
        <dbReference type="PROSITE" id="PS50878"/>
    </source>
</evidence>
<dbReference type="GO" id="GO:0003676">
    <property type="term" value="F:nucleic acid binding"/>
    <property type="evidence" value="ECO:0007669"/>
    <property type="project" value="InterPro"/>
</dbReference>
<protein>
    <submittedName>
        <fullName evidence="3">Putative RNA-directed DNA polymerase from transposon X-element</fullName>
    </submittedName>
</protein>
<dbReference type="InterPro" id="IPR043502">
    <property type="entry name" value="DNA/RNA_pol_sf"/>
</dbReference>
<dbReference type="Proteomes" id="UP000499080">
    <property type="component" value="Unassembled WGS sequence"/>
</dbReference>
<feature type="domain" description="Reverse transcriptase" evidence="1">
    <location>
        <begin position="475"/>
        <end position="746"/>
    </location>
</feature>
<organism evidence="3 4">
    <name type="scientific">Araneus ventricosus</name>
    <name type="common">Orbweaver spider</name>
    <name type="synonym">Epeira ventricosa</name>
    <dbReference type="NCBI Taxonomy" id="182803"/>
    <lineage>
        <taxon>Eukaryota</taxon>
        <taxon>Metazoa</taxon>
        <taxon>Ecdysozoa</taxon>
        <taxon>Arthropoda</taxon>
        <taxon>Chelicerata</taxon>
        <taxon>Arachnida</taxon>
        <taxon>Araneae</taxon>
        <taxon>Araneomorphae</taxon>
        <taxon>Entelegynae</taxon>
        <taxon>Araneoidea</taxon>
        <taxon>Araneidae</taxon>
        <taxon>Araneus</taxon>
    </lineage>
</organism>
<reference evidence="3 4" key="1">
    <citation type="journal article" date="2019" name="Sci. Rep.">
        <title>Orb-weaving spider Araneus ventricosus genome elucidates the spidroin gene catalogue.</title>
        <authorList>
            <person name="Kono N."/>
            <person name="Nakamura H."/>
            <person name="Ohtoshi R."/>
            <person name="Moran D.A.P."/>
            <person name="Shinohara A."/>
            <person name="Yoshida Y."/>
            <person name="Fujiwara M."/>
            <person name="Mori M."/>
            <person name="Tomita M."/>
            <person name="Arakawa K."/>
        </authorList>
    </citation>
    <scope>NUCLEOTIDE SEQUENCE [LARGE SCALE GENOMIC DNA]</scope>
</reference>
<dbReference type="InterPro" id="IPR052560">
    <property type="entry name" value="RdDP_mobile_element"/>
</dbReference>
<dbReference type="Gene3D" id="3.30.420.10">
    <property type="entry name" value="Ribonuclease H-like superfamily/Ribonuclease H"/>
    <property type="match status" value="2"/>
</dbReference>
<dbReference type="InterPro" id="IPR000477">
    <property type="entry name" value="RT_dom"/>
</dbReference>
<dbReference type="InterPro" id="IPR012337">
    <property type="entry name" value="RNaseH-like_sf"/>
</dbReference>
<feature type="domain" description="RNase H type-1" evidence="2">
    <location>
        <begin position="1460"/>
        <end position="1588"/>
    </location>
</feature>
<gene>
    <name evidence="3" type="primary">X-elementORF2_25</name>
    <name evidence="3" type="ORF">AVEN_256664_1</name>
</gene>
<dbReference type="SUPFAM" id="SSF56672">
    <property type="entry name" value="DNA/RNA polymerases"/>
    <property type="match status" value="1"/>
</dbReference>
<dbReference type="PANTHER" id="PTHR36688">
    <property type="entry name" value="ENDO/EXONUCLEASE/PHOSPHATASE DOMAIN-CONTAINING PROTEIN"/>
    <property type="match status" value="1"/>
</dbReference>
<dbReference type="Pfam" id="PF00078">
    <property type="entry name" value="RVT_1"/>
    <property type="match status" value="1"/>
</dbReference>
<evidence type="ECO:0000313" key="3">
    <source>
        <dbReference type="EMBL" id="GBN75912.1"/>
    </source>
</evidence>
<dbReference type="PROSITE" id="PS50879">
    <property type="entry name" value="RNASE_H_1"/>
    <property type="match status" value="2"/>
</dbReference>
<dbReference type="InterPro" id="IPR036691">
    <property type="entry name" value="Endo/exonu/phosph_ase_sf"/>
</dbReference>
<dbReference type="PROSITE" id="PS50878">
    <property type="entry name" value="RT_POL"/>
    <property type="match status" value="1"/>
</dbReference>
<comment type="caution">
    <text evidence="3">The sequence shown here is derived from an EMBL/GenBank/DDBJ whole genome shotgun (WGS) entry which is preliminary data.</text>
</comment>
<evidence type="ECO:0000259" key="2">
    <source>
        <dbReference type="PROSITE" id="PS50879"/>
    </source>
</evidence>
<dbReference type="Gene3D" id="3.60.10.10">
    <property type="entry name" value="Endonuclease/exonuclease/phosphatase"/>
    <property type="match status" value="1"/>
</dbReference>
<keyword evidence="3" id="KW-0695">RNA-directed DNA polymerase</keyword>
<dbReference type="GO" id="GO:0042575">
    <property type="term" value="C:DNA polymerase complex"/>
    <property type="evidence" value="ECO:0007669"/>
    <property type="project" value="UniProtKB-ARBA"/>
</dbReference>
<dbReference type="InterPro" id="IPR002156">
    <property type="entry name" value="RNaseH_domain"/>
</dbReference>
<evidence type="ECO:0000313" key="4">
    <source>
        <dbReference type="Proteomes" id="UP000499080"/>
    </source>
</evidence>
<dbReference type="Pfam" id="PF00075">
    <property type="entry name" value="RNase_H"/>
    <property type="match status" value="2"/>
</dbReference>
<accession>A0A4Y2RJC4</accession>